<proteinExistence type="predicted"/>
<name>A0A7W9W930_ARMRO</name>
<evidence type="ECO:0000313" key="2">
    <source>
        <dbReference type="EMBL" id="MBB6053403.1"/>
    </source>
</evidence>
<dbReference type="InterPro" id="IPR043472">
    <property type="entry name" value="Macro_dom-like"/>
</dbReference>
<dbReference type="SUPFAM" id="SSF52949">
    <property type="entry name" value="Macro domain-like"/>
    <property type="match status" value="1"/>
</dbReference>
<dbReference type="EMBL" id="JACHGW010000006">
    <property type="protein sequence ID" value="MBB6053403.1"/>
    <property type="molecule type" value="Genomic_DNA"/>
</dbReference>
<organism evidence="2 3">
    <name type="scientific">Armatimonas rosea</name>
    <dbReference type="NCBI Taxonomy" id="685828"/>
    <lineage>
        <taxon>Bacteria</taxon>
        <taxon>Bacillati</taxon>
        <taxon>Armatimonadota</taxon>
        <taxon>Armatimonadia</taxon>
        <taxon>Armatimonadales</taxon>
        <taxon>Armatimonadaceae</taxon>
        <taxon>Armatimonas</taxon>
    </lineage>
</organism>
<reference evidence="2 3" key="1">
    <citation type="submission" date="2020-08" db="EMBL/GenBank/DDBJ databases">
        <title>Genomic Encyclopedia of Type Strains, Phase IV (KMG-IV): sequencing the most valuable type-strain genomes for metagenomic binning, comparative biology and taxonomic classification.</title>
        <authorList>
            <person name="Goeker M."/>
        </authorList>
    </citation>
    <scope>NUCLEOTIDE SEQUENCE [LARGE SCALE GENOMIC DNA]</scope>
    <source>
        <strain evidence="2 3">DSM 23562</strain>
    </source>
</reference>
<dbReference type="PANTHER" id="PTHR11106">
    <property type="entry name" value="GANGLIOSIDE INDUCED DIFFERENTIATION ASSOCIATED PROTEIN 2-RELATED"/>
    <property type="match status" value="1"/>
</dbReference>
<dbReference type="SMART" id="SM00506">
    <property type="entry name" value="A1pp"/>
    <property type="match status" value="1"/>
</dbReference>
<dbReference type="PROSITE" id="PS51154">
    <property type="entry name" value="MACRO"/>
    <property type="match status" value="1"/>
</dbReference>
<dbReference type="AlphaFoldDB" id="A0A7W9W930"/>
<comment type="caution">
    <text evidence="2">The sequence shown here is derived from an EMBL/GenBank/DDBJ whole genome shotgun (WGS) entry which is preliminary data.</text>
</comment>
<dbReference type="Pfam" id="PF01661">
    <property type="entry name" value="Macro"/>
    <property type="match status" value="1"/>
</dbReference>
<accession>A0A7W9W930</accession>
<dbReference type="RefSeq" id="WP_184203496.1">
    <property type="nucleotide sequence ID" value="NZ_JACHGW010000006.1"/>
</dbReference>
<protein>
    <submittedName>
        <fullName evidence="2">O-acetyl-ADP-ribose deacetylase (Regulator of RNase III)</fullName>
    </submittedName>
</protein>
<dbReference type="InterPro" id="IPR002589">
    <property type="entry name" value="Macro_dom"/>
</dbReference>
<dbReference type="Proteomes" id="UP000520814">
    <property type="component" value="Unassembled WGS sequence"/>
</dbReference>
<feature type="domain" description="Macro" evidence="1">
    <location>
        <begin position="1"/>
        <end position="160"/>
    </location>
</feature>
<evidence type="ECO:0000259" key="1">
    <source>
        <dbReference type="PROSITE" id="PS51154"/>
    </source>
</evidence>
<keyword evidence="3" id="KW-1185">Reference proteome</keyword>
<gene>
    <name evidence="2" type="ORF">HNQ39_005237</name>
</gene>
<dbReference type="PANTHER" id="PTHR11106:SF111">
    <property type="entry name" value="MACRO DOMAIN-CONTAINING PROTEIN"/>
    <property type="match status" value="1"/>
</dbReference>
<sequence>MAPELVWGDICDQPVEVIVNAWNRNIIPWWLLLPQGVSGAIKRHAGYEPFQELARSRPMPLGSAVLTTAGLLPYKGIIHVAGINLAWRASEFSIRESVKNAMVVVNEKGFESVAFPVIGAGSGSFNTERALEIMLAALAEIDTNAQVLVVRWPRTSAAEK</sequence>
<evidence type="ECO:0000313" key="3">
    <source>
        <dbReference type="Proteomes" id="UP000520814"/>
    </source>
</evidence>
<dbReference type="Gene3D" id="3.40.220.10">
    <property type="entry name" value="Leucine Aminopeptidase, subunit E, domain 1"/>
    <property type="match status" value="1"/>
</dbReference>